<evidence type="ECO:0000313" key="1">
    <source>
        <dbReference type="EMBL" id="WMV25655.1"/>
    </source>
</evidence>
<protein>
    <submittedName>
        <fullName evidence="1">Uncharacterized protein</fullName>
    </submittedName>
</protein>
<dbReference type="AlphaFoldDB" id="A0AAF0QNE5"/>
<gene>
    <name evidence="1" type="ORF">MTR67_019040</name>
</gene>
<dbReference type="EMBL" id="CP133615">
    <property type="protein sequence ID" value="WMV25655.1"/>
    <property type="molecule type" value="Genomic_DNA"/>
</dbReference>
<reference evidence="1" key="1">
    <citation type="submission" date="2023-08" db="EMBL/GenBank/DDBJ databases">
        <title>A de novo genome assembly of Solanum verrucosum Schlechtendal, a Mexican diploid species geographically isolated from the other diploid A-genome species in potato relatives.</title>
        <authorList>
            <person name="Hosaka K."/>
        </authorList>
    </citation>
    <scope>NUCLEOTIDE SEQUENCE</scope>
    <source>
        <tissue evidence="1">Young leaves</tissue>
    </source>
</reference>
<dbReference type="Proteomes" id="UP001234989">
    <property type="component" value="Chromosome 4"/>
</dbReference>
<accession>A0AAF0QNE5</accession>
<proteinExistence type="predicted"/>
<evidence type="ECO:0000313" key="2">
    <source>
        <dbReference type="Proteomes" id="UP001234989"/>
    </source>
</evidence>
<name>A0AAF0QNE5_SOLVR</name>
<organism evidence="1 2">
    <name type="scientific">Solanum verrucosum</name>
    <dbReference type="NCBI Taxonomy" id="315347"/>
    <lineage>
        <taxon>Eukaryota</taxon>
        <taxon>Viridiplantae</taxon>
        <taxon>Streptophyta</taxon>
        <taxon>Embryophyta</taxon>
        <taxon>Tracheophyta</taxon>
        <taxon>Spermatophyta</taxon>
        <taxon>Magnoliopsida</taxon>
        <taxon>eudicotyledons</taxon>
        <taxon>Gunneridae</taxon>
        <taxon>Pentapetalae</taxon>
        <taxon>asterids</taxon>
        <taxon>lamiids</taxon>
        <taxon>Solanales</taxon>
        <taxon>Solanaceae</taxon>
        <taxon>Solanoideae</taxon>
        <taxon>Solaneae</taxon>
        <taxon>Solanum</taxon>
    </lineage>
</organism>
<keyword evidence="2" id="KW-1185">Reference proteome</keyword>
<sequence length="99" mass="11100">MEERVQTEVVAHFDVVGQFMHLCQQLKVVNHLKGLMVLAEVAMEGIRVDPTKIDAVRGWTRSTSLTEIQSFVGLGAIIDDLFKVSTIASQLTRQSVRFQ</sequence>